<dbReference type="OrthoDB" id="10674069at2759"/>
<sequence length="531" mass="57704">MCCHVRCDDASGSRDKDVRDARALRTASAVQMNNMGHVYLKGRVLAQLFDVSEVVAGVHGLGAHFFFNTEQLVVLGEAFRAARSTSLDLAGAQTNSQVGNERVFRFTTAVGRHDAPARLLRHGDSFNRFPNRPDLVDLEQQGIARLFFNRLLDAGGIGHGQVVTNNLDMAADRAGELLPRSPVILVKGVFNRHNGAVVLALLNERLVHTDQSIGRDLVRLGGIFVLEVQVVASIFFASVEFRRSNVHANLHLVGVASQLDGFLDQAKGFSVFLNVGRETTFVTDGGGVQAVALVNDFLQGVVHFRSDLHGFSEAGGTSGQDHEFLHGQLVAGMGTTVDDVERRHREARSGVAGQVSNVLPEGYALGRGTGLAHGKRDSQDGVSTELLLAPAPFVLRAIKGFHHVHVEFLLVLFVLTDEGRRNDRVHVVHGLGHTLAEVGLASVAEFQRFKLTRGRTRRHGGAEETVFSDKVNFHSGVAAGVEDLARFDGLDRHPLLWRGSSLGANSRMTGMGLPSRGILLYLSTWRQRTPT</sequence>
<dbReference type="RefSeq" id="XP_008864786.1">
    <property type="nucleotide sequence ID" value="XM_008866564.1"/>
</dbReference>
<dbReference type="EMBL" id="KI913955">
    <property type="protein sequence ID" value="ETW06711.1"/>
    <property type="molecule type" value="Genomic_DNA"/>
</dbReference>
<dbReference type="AntiFam" id="ANF00127">
    <property type="entry name" value="Shadow ORF (opposite eno)"/>
</dbReference>
<accession>A0A024UJT0</accession>
<protein>
    <submittedName>
        <fullName evidence="1">Uncharacterized protein</fullName>
    </submittedName>
</protein>
<evidence type="ECO:0000313" key="1">
    <source>
        <dbReference type="EMBL" id="ETW06711.1"/>
    </source>
</evidence>
<dbReference type="VEuPathDB" id="FungiDB:H310_02889"/>
<name>A0A024UJT0_9STRA</name>
<dbReference type="AlphaFoldDB" id="A0A024UJT0"/>
<organism evidence="1">
    <name type="scientific">Aphanomyces invadans</name>
    <dbReference type="NCBI Taxonomy" id="157072"/>
    <lineage>
        <taxon>Eukaryota</taxon>
        <taxon>Sar</taxon>
        <taxon>Stramenopiles</taxon>
        <taxon>Oomycota</taxon>
        <taxon>Saprolegniomycetes</taxon>
        <taxon>Saprolegniales</taxon>
        <taxon>Verrucalvaceae</taxon>
        <taxon>Aphanomyces</taxon>
    </lineage>
</organism>
<proteinExistence type="predicted"/>
<reference evidence="1" key="1">
    <citation type="submission" date="2013-12" db="EMBL/GenBank/DDBJ databases">
        <title>The Genome Sequence of Aphanomyces invadans NJM9701.</title>
        <authorList>
            <consortium name="The Broad Institute Genomics Platform"/>
            <person name="Russ C."/>
            <person name="Tyler B."/>
            <person name="van West P."/>
            <person name="Dieguez-Uribeondo J."/>
            <person name="Young S.K."/>
            <person name="Zeng Q."/>
            <person name="Gargeya S."/>
            <person name="Fitzgerald M."/>
            <person name="Abouelleil A."/>
            <person name="Alvarado L."/>
            <person name="Chapman S.B."/>
            <person name="Gainer-Dewar J."/>
            <person name="Goldberg J."/>
            <person name="Griggs A."/>
            <person name="Gujja S."/>
            <person name="Hansen M."/>
            <person name="Howarth C."/>
            <person name="Imamovic A."/>
            <person name="Ireland A."/>
            <person name="Larimer J."/>
            <person name="McCowan C."/>
            <person name="Murphy C."/>
            <person name="Pearson M."/>
            <person name="Poon T.W."/>
            <person name="Priest M."/>
            <person name="Roberts A."/>
            <person name="Saif S."/>
            <person name="Shea T."/>
            <person name="Sykes S."/>
            <person name="Wortman J."/>
            <person name="Nusbaum C."/>
            <person name="Birren B."/>
        </authorList>
    </citation>
    <scope>NUCLEOTIDE SEQUENCE [LARGE SCALE GENOMIC DNA]</scope>
    <source>
        <strain evidence="1">NJM9701</strain>
    </source>
</reference>
<dbReference type="GeneID" id="20079939"/>
<gene>
    <name evidence="1" type="ORF">H310_02889</name>
</gene>